<reference evidence="3 6" key="1">
    <citation type="journal article" date="2019" name="Sci. Rep.">
        <title>Orb-weaving spider Araneus ventricosus genome elucidates the spidroin gene catalogue.</title>
        <authorList>
            <person name="Kono N."/>
            <person name="Nakamura H."/>
            <person name="Ohtoshi R."/>
            <person name="Moran D.A.P."/>
            <person name="Shinohara A."/>
            <person name="Yoshida Y."/>
            <person name="Fujiwara M."/>
            <person name="Mori M."/>
            <person name="Tomita M."/>
            <person name="Arakawa K."/>
        </authorList>
    </citation>
    <scope>NUCLEOTIDE SEQUENCE [LARGE SCALE GENOMIC DNA]</scope>
</reference>
<evidence type="ECO:0000313" key="5">
    <source>
        <dbReference type="EMBL" id="GBN62004.1"/>
    </source>
</evidence>
<comment type="caution">
    <text evidence="3">The sequence shown here is derived from an EMBL/GenBank/DDBJ whole genome shotgun (WGS) entry which is preliminary data.</text>
</comment>
<protein>
    <submittedName>
        <fullName evidence="3">Uncharacterized protein</fullName>
    </submittedName>
</protein>
<keyword evidence="6" id="KW-1185">Reference proteome</keyword>
<dbReference type="Proteomes" id="UP000499080">
    <property type="component" value="Unassembled WGS sequence"/>
</dbReference>
<gene>
    <name evidence="2" type="ORF">AVEN_266270_1</name>
    <name evidence="3" type="ORF">AVEN_32203_1</name>
    <name evidence="4" type="ORF">AVEN_60918_1</name>
    <name evidence="5" type="ORF">AVEN_84497_1</name>
</gene>
<accession>A0A4Y2QEE7</accession>
<dbReference type="EMBL" id="BGPR01138372">
    <property type="protein sequence ID" value="GBN62004.1"/>
    <property type="molecule type" value="Genomic_DNA"/>
</dbReference>
<evidence type="ECO:0000313" key="2">
    <source>
        <dbReference type="EMBL" id="GBN61975.1"/>
    </source>
</evidence>
<dbReference type="AlphaFoldDB" id="A0A4Y2QEE7"/>
<name>A0A4Y2QEE7_ARAVE</name>
<evidence type="ECO:0000256" key="1">
    <source>
        <dbReference type="SAM" id="MobiDB-lite"/>
    </source>
</evidence>
<feature type="region of interest" description="Disordered" evidence="1">
    <location>
        <begin position="92"/>
        <end position="121"/>
    </location>
</feature>
<dbReference type="EMBL" id="BGPR01138360">
    <property type="protein sequence ID" value="GBN61975.1"/>
    <property type="molecule type" value="Genomic_DNA"/>
</dbReference>
<dbReference type="EMBL" id="BGPR01138367">
    <property type="protein sequence ID" value="GBN61994.1"/>
    <property type="molecule type" value="Genomic_DNA"/>
</dbReference>
<dbReference type="EMBL" id="BGPR01138365">
    <property type="protein sequence ID" value="GBN61989.1"/>
    <property type="molecule type" value="Genomic_DNA"/>
</dbReference>
<proteinExistence type="predicted"/>
<organism evidence="3 6">
    <name type="scientific">Araneus ventricosus</name>
    <name type="common">Orbweaver spider</name>
    <name type="synonym">Epeira ventricosa</name>
    <dbReference type="NCBI Taxonomy" id="182803"/>
    <lineage>
        <taxon>Eukaryota</taxon>
        <taxon>Metazoa</taxon>
        <taxon>Ecdysozoa</taxon>
        <taxon>Arthropoda</taxon>
        <taxon>Chelicerata</taxon>
        <taxon>Arachnida</taxon>
        <taxon>Araneae</taxon>
        <taxon>Araneomorphae</taxon>
        <taxon>Entelegynae</taxon>
        <taxon>Araneoidea</taxon>
        <taxon>Araneidae</taxon>
        <taxon>Araneus</taxon>
    </lineage>
</organism>
<feature type="region of interest" description="Disordered" evidence="1">
    <location>
        <begin position="43"/>
        <end position="62"/>
    </location>
</feature>
<sequence length="121" mass="13268">MHLARPGDIKIRSHPPLSSRTKHIGRAWWMPVKIARSAKTTTTLTGLTPDATSARKSNPKALTPEARHVGTIVCLYSSLSWSSRVSSELWPQKSEDLHHGTPAGRAIHSLISSATERVGRE</sequence>
<evidence type="ECO:0000313" key="3">
    <source>
        <dbReference type="EMBL" id="GBN61989.1"/>
    </source>
</evidence>
<evidence type="ECO:0000313" key="6">
    <source>
        <dbReference type="Proteomes" id="UP000499080"/>
    </source>
</evidence>
<evidence type="ECO:0000313" key="4">
    <source>
        <dbReference type="EMBL" id="GBN61994.1"/>
    </source>
</evidence>